<dbReference type="PROSITE" id="PS50268">
    <property type="entry name" value="CADHERIN_2"/>
    <property type="match status" value="20"/>
</dbReference>
<feature type="domain" description="Cadherin" evidence="11">
    <location>
        <begin position="97"/>
        <end position="205"/>
    </location>
</feature>
<evidence type="ECO:0000256" key="2">
    <source>
        <dbReference type="ARBA" id="ARBA00022692"/>
    </source>
</evidence>
<feature type="domain" description="Cadherin" evidence="11">
    <location>
        <begin position="782"/>
        <end position="896"/>
    </location>
</feature>
<dbReference type="InterPro" id="IPR050174">
    <property type="entry name" value="Protocadherin/Cadherin-CA"/>
</dbReference>
<feature type="domain" description="Cadherin" evidence="11">
    <location>
        <begin position="1873"/>
        <end position="1977"/>
    </location>
</feature>
<dbReference type="PANTHER" id="PTHR24028">
    <property type="entry name" value="CADHERIN-87A"/>
    <property type="match status" value="1"/>
</dbReference>
<keyword evidence="3" id="KW-0677">Repeat</keyword>
<proteinExistence type="predicted"/>
<dbReference type="SUPFAM" id="SSF49313">
    <property type="entry name" value="Cadherin-like"/>
    <property type="match status" value="18"/>
</dbReference>
<evidence type="ECO:0000256" key="3">
    <source>
        <dbReference type="ARBA" id="ARBA00022737"/>
    </source>
</evidence>
<evidence type="ECO:0000256" key="8">
    <source>
        <dbReference type="ARBA" id="ARBA00023180"/>
    </source>
</evidence>
<feature type="domain" description="Cadherin" evidence="11">
    <location>
        <begin position="1345"/>
        <end position="1449"/>
    </location>
</feature>
<feature type="domain" description="Cadherin" evidence="11">
    <location>
        <begin position="1656"/>
        <end position="1763"/>
    </location>
</feature>
<keyword evidence="2 10" id="KW-0812">Transmembrane</keyword>
<evidence type="ECO:0000256" key="4">
    <source>
        <dbReference type="ARBA" id="ARBA00022837"/>
    </source>
</evidence>
<keyword evidence="13" id="KW-1185">Reference proteome</keyword>
<dbReference type="Proteomes" id="UP000826234">
    <property type="component" value="Unassembled WGS sequence"/>
</dbReference>
<dbReference type="EMBL" id="JAIPUX010005289">
    <property type="protein sequence ID" value="KAH0618126.1"/>
    <property type="molecule type" value="Genomic_DNA"/>
</dbReference>
<feature type="domain" description="Cadherin" evidence="11">
    <location>
        <begin position="1577"/>
        <end position="1660"/>
    </location>
</feature>
<dbReference type="PRINTS" id="PR00205">
    <property type="entry name" value="CADHERIN"/>
</dbReference>
<dbReference type="PANTHER" id="PTHR24028:SF234">
    <property type="entry name" value="PROTOCADHERIN GAMMA-A3"/>
    <property type="match status" value="1"/>
</dbReference>
<comment type="caution">
    <text evidence="12">The sequence shown here is derived from an EMBL/GenBank/DDBJ whole genome shotgun (WGS) entry which is preliminary data.</text>
</comment>
<dbReference type="PROSITE" id="PS00232">
    <property type="entry name" value="CADHERIN_1"/>
    <property type="match status" value="10"/>
</dbReference>
<protein>
    <recommendedName>
        <fullName evidence="11">Cadherin domain-containing protein</fullName>
    </recommendedName>
</protein>
<dbReference type="Gene3D" id="2.60.40.60">
    <property type="entry name" value="Cadherins"/>
    <property type="match status" value="21"/>
</dbReference>
<keyword evidence="4 9" id="KW-0106">Calcium</keyword>
<feature type="domain" description="Cadherin" evidence="11">
    <location>
        <begin position="560"/>
        <end position="668"/>
    </location>
</feature>
<evidence type="ECO:0000256" key="5">
    <source>
        <dbReference type="ARBA" id="ARBA00022889"/>
    </source>
</evidence>
<dbReference type="CDD" id="cd11304">
    <property type="entry name" value="Cadherin_repeat"/>
    <property type="match status" value="19"/>
</dbReference>
<feature type="domain" description="Cadherin" evidence="11">
    <location>
        <begin position="1240"/>
        <end position="1344"/>
    </location>
</feature>
<dbReference type="InterPro" id="IPR015919">
    <property type="entry name" value="Cadherin-like_sf"/>
</dbReference>
<keyword evidence="5" id="KW-0130">Cell adhesion</keyword>
<dbReference type="SMART" id="SM00112">
    <property type="entry name" value="CA"/>
    <property type="match status" value="20"/>
</dbReference>
<dbReference type="Pfam" id="PF16492">
    <property type="entry name" value="Cadherin_C_2"/>
    <property type="match status" value="2"/>
</dbReference>
<name>A0ABQ7SLC6_PHRPL</name>
<dbReference type="Pfam" id="PF08266">
    <property type="entry name" value="Cadherin_2"/>
    <property type="match status" value="4"/>
</dbReference>
<evidence type="ECO:0000256" key="10">
    <source>
        <dbReference type="SAM" id="Phobius"/>
    </source>
</evidence>
<gene>
    <name evidence="12" type="ORF">JD844_017112</name>
</gene>
<sequence length="2456" mass="271766">MQKGSFVGNIAKDLGIDGNHLSDRELRILTRTGMIQYFALNYNNGHLQTSERIDREEICGRAEKCILNFQVIVESKRKLYGVEVEVADINDNAPHFPPGEQEVKINEIAIQGSRFPLPEAQDPDLGTNSIQSYQLTHSSHFSLDVRISENGGTHAELVLEKNLDREEQSVYDLILTAFDGGDPVRSGTTQIKIIVLDVNDNAPVFSQTVYKINLEENIPKGSRVCTIRATDLDEGNNGEVKYSFTKTAKKVSQMFLLNSTTGIITLIGNLDFETSSFYEFEVQAEDYAGLFDRAKVEIMVTDLNDNAPELTVTFLTNAIHENTSTGTVIAIINVEDQDSGINGEVTCSVPRNLPFQLKKTIDNFYSLVAVSALDRELVADYNITITVTDHGTPPLSTATVIPLHILDTNDNPPRFTESAYTTFFMENNQRGASIFSLRANDPDWEENARLTYSITDENVHYSVPEEAEKDFFVGHLAKDLGLEVRDLPKCKLEISSEKQYFVLNEQNGNLYVKDRIDREEICQKSSICVLKLEIVAHNPLNIFHVKVFIQDINDNAPHFPEEDIHLKVSESNLPGARFILGTAEDDDIGVNSLQNYHLSSTPYFKLDVQETKDGGKYAELILQKQLDREEEQTYHMVLTAIDGGENKKTGTAKILVTVTDINDNAPVFSQATYKGSLKENTPIGMSVLQVKASDSDEGSNAVITYTISKIQDSIQKIFNVDSRDGTIILMENIDFEDKKNYEMIMQASDGGGLVAHCKVEIEVLDENDNAPNVILTSISNPIPEDLVPGAVIALIKVHDRDSGDNGEVTCHLQELVPFQIVSSSDDYFKLLTDEPSLFTIGSHTGEIHTARVLLGRDAVKQRLVVMVKDNGHPPLSATVTVNLVFAENFQKALPEMNSQPSDSTSPSDLQFYLVLALALVSFLFLVTVILTIMMKFQRSRNPTFLQCLVPDPHSKTGAIFPPNYEDGTLPYSYQVCLSSESRRNEFAFLQPSIQIAQNILRNGKSDISLMFSEGSHLNSEMKTGDMIHYSISEEMHKGSFVGNIAKDLGVDEKQVSEHGLRIVPNVGKFQYFALNAHNGHLQTSERIDREEICGEAEECILKFQVLNESKLKLYGVEVEITDINDNAPQFPVLEQELEISEMSAPGFRVPLMEAQDPDLGINSIQGYQLTGSSHFFLEVQRGENGVRHTELVLQELLDREEQSVYDLILTATDGGDPVRSGTAQIKVRVLDANDNAPVFSQPIYEVTVKENIPKGSIVLVLSATDLDEGINGEVKYSFKKMSKSDFSIFLLNSTTGEITLTGRLDYEVSSLHQFEVEAKDRGGLSDRAKIVVHITDLNDNVPKLIVTFFTNSILESSPPGTVIAILNVQDQDSGINGETTCSVPSNLPFQLQKSMDNFYSLVTNGVLDRETVPGFNITITATDHGVPPLSTTIVIALHLLDTNDNAPVFEQSEYIFYLVENNNRGSLIFSLRANDPDWEENARVTYSIIEEQTTSDFHLPSYLSINSEIGVVYALSSFDYEEIQEIQFQVKAQDAGLPPLSSSVSVTIFILDQNDNAPEILYPSPPTDGSTGIELAPRSSEPGYLVTKVVAVDADSGQNAWLSYQLTKATEPGLFTLGLHTGEIRTARFLLEKDALKQSLVVLVKDNGQPTLSASVTVTIHYSIPEEMPKGSFVGSITKDLEVEGKQVLDHGLRIVTSKGMTQYFALNVNSGDLQISKKIDREEICGEEDKCMIKFQVLIESKLKLYGVEVEITDINDNAPQFQSKDWKMKISETTTLTERFLLPRAQDPDLGINSVQNYELTGSDHFSLEVQRGENGARQPELVLEKPLDREEQSIYDLILTATDGGDPIRSGTMQIHVVVLDANDNAPVFSQSVYEVSVRENIPKWSTLVKIRAADQDEGINGEVKYSFQETTKKISQMFLLNSTTGEIILAGSFDFEKSSLYEFEVQATDGGGLSDRSKVLVFVTDINDNEPELTKTFAISSIAENSPIGTTVAILNVQDRDSGLNGQVKCSISSNLPFQLKKTHDEFYTLVTERSLDREEVAVYNITITATDEGTPALSSSEIISLQVLDTNDNPPVFVKSSYTSYLLENNPRGASIFSLKANDPDWEENARICYSIIESQIKEYPLSSYLSINSETGIIYALNSFDYEVIQEIQFQVKAQDGGSPPLSSTVFVTLFILDQNDNAPEILYPSPPTDGSTGIELAPRSSEPGYLVTKVVAVDADSGQNAWLSYQLTKATEPGLFTLGLHTGEIRTARFLLEKDALKQSLVVLVKDNGQPPLSASVTVTVVLANRIPEMLSDLTSISAPVDPPSDITFYLVVAVAFVSCLFLMFLLVLIGIRLHRWKNSQLCHSGSVNFSGVPVSQFVGIDGVRAFLQSYCHEVSLTTGSRKSQFNTAKGNASNTLSNQQNAEVKEPILSSEDLDLNNGDLIIIQVRNNLNVRTSSFPKIDLIS</sequence>
<feature type="domain" description="Cadherin" evidence="11">
    <location>
        <begin position="206"/>
        <end position="310"/>
    </location>
</feature>
<dbReference type="Pfam" id="PF00028">
    <property type="entry name" value="Cadherin"/>
    <property type="match status" value="14"/>
</dbReference>
<feature type="domain" description="Cadherin" evidence="11">
    <location>
        <begin position="1978"/>
        <end position="2082"/>
    </location>
</feature>
<evidence type="ECO:0000313" key="12">
    <source>
        <dbReference type="EMBL" id="KAH0618126.1"/>
    </source>
</evidence>
<evidence type="ECO:0000256" key="7">
    <source>
        <dbReference type="ARBA" id="ARBA00023136"/>
    </source>
</evidence>
<feature type="domain" description="Cadherin" evidence="11">
    <location>
        <begin position="416"/>
        <end position="559"/>
    </location>
</feature>
<evidence type="ECO:0000259" key="11">
    <source>
        <dbReference type="PROSITE" id="PS50268"/>
    </source>
</evidence>
<dbReference type="InterPro" id="IPR020894">
    <property type="entry name" value="Cadherin_CS"/>
</dbReference>
<comment type="subcellular location">
    <subcellularLocation>
        <location evidence="1">Membrane</location>
        <topology evidence="1">Single-pass membrane protein</topology>
    </subcellularLocation>
</comment>
<reference evidence="12 13" key="1">
    <citation type="journal article" date="2022" name="Gigascience">
        <title>A chromosome-level genome assembly and annotation of the desert horned lizard, Phrynosoma platyrhinos, provides insight into chromosomal rearrangements among reptiles.</title>
        <authorList>
            <person name="Koochekian N."/>
            <person name="Ascanio A."/>
            <person name="Farleigh K."/>
            <person name="Card D.C."/>
            <person name="Schield D.R."/>
            <person name="Castoe T.A."/>
            <person name="Jezkova T."/>
        </authorList>
    </citation>
    <scope>NUCLEOTIDE SEQUENCE [LARGE SCALE GENOMIC DNA]</scope>
    <source>
        <strain evidence="12">NK-2021</strain>
    </source>
</reference>
<evidence type="ECO:0000256" key="6">
    <source>
        <dbReference type="ARBA" id="ARBA00022989"/>
    </source>
</evidence>
<evidence type="ECO:0000256" key="9">
    <source>
        <dbReference type="PROSITE-ProRule" id="PRU00043"/>
    </source>
</evidence>
<feature type="domain" description="Cadherin" evidence="11">
    <location>
        <begin position="1023"/>
        <end position="1130"/>
    </location>
</feature>
<feature type="domain" description="Cadherin" evidence="11">
    <location>
        <begin position="1131"/>
        <end position="1239"/>
    </location>
</feature>
<feature type="domain" description="Cadherin" evidence="11">
    <location>
        <begin position="2083"/>
        <end position="2192"/>
    </location>
</feature>
<feature type="domain" description="Cadherin" evidence="11">
    <location>
        <begin position="1450"/>
        <end position="1560"/>
    </location>
</feature>
<accession>A0ABQ7SLC6</accession>
<keyword evidence="6 10" id="KW-1133">Transmembrane helix</keyword>
<dbReference type="InterPro" id="IPR032455">
    <property type="entry name" value="Cadherin_C"/>
</dbReference>
<keyword evidence="7 10" id="KW-0472">Membrane</keyword>
<evidence type="ECO:0000256" key="1">
    <source>
        <dbReference type="ARBA" id="ARBA00004167"/>
    </source>
</evidence>
<organism evidence="12 13">
    <name type="scientific">Phrynosoma platyrhinos</name>
    <name type="common">Desert horned lizard</name>
    <dbReference type="NCBI Taxonomy" id="52577"/>
    <lineage>
        <taxon>Eukaryota</taxon>
        <taxon>Metazoa</taxon>
        <taxon>Chordata</taxon>
        <taxon>Craniata</taxon>
        <taxon>Vertebrata</taxon>
        <taxon>Euteleostomi</taxon>
        <taxon>Lepidosauria</taxon>
        <taxon>Squamata</taxon>
        <taxon>Bifurcata</taxon>
        <taxon>Unidentata</taxon>
        <taxon>Episquamata</taxon>
        <taxon>Toxicofera</taxon>
        <taxon>Iguania</taxon>
        <taxon>Phrynosomatidae</taxon>
        <taxon>Phrynosomatinae</taxon>
        <taxon>Phrynosoma</taxon>
    </lineage>
</organism>
<feature type="transmembrane region" description="Helical" evidence="10">
    <location>
        <begin position="2318"/>
        <end position="2343"/>
    </location>
</feature>
<feature type="domain" description="Cadherin" evidence="11">
    <location>
        <begin position="311"/>
        <end position="415"/>
    </location>
</feature>
<dbReference type="InterPro" id="IPR013164">
    <property type="entry name" value="Cadherin_N"/>
</dbReference>
<feature type="domain" description="Cadherin" evidence="11">
    <location>
        <begin position="1764"/>
        <end position="1872"/>
    </location>
</feature>
<evidence type="ECO:0000313" key="13">
    <source>
        <dbReference type="Proteomes" id="UP000826234"/>
    </source>
</evidence>
<feature type="domain" description="Cadherin" evidence="11">
    <location>
        <begin position="669"/>
        <end position="773"/>
    </location>
</feature>
<feature type="domain" description="Cadherin" evidence="11">
    <location>
        <begin position="2209"/>
        <end position="2313"/>
    </location>
</feature>
<keyword evidence="8" id="KW-0325">Glycoprotein</keyword>
<dbReference type="InterPro" id="IPR002126">
    <property type="entry name" value="Cadherin-like_dom"/>
</dbReference>
<feature type="domain" description="Cadherin" evidence="11">
    <location>
        <begin position="37"/>
        <end position="96"/>
    </location>
</feature>